<dbReference type="Proteomes" id="UP000701801">
    <property type="component" value="Unassembled WGS sequence"/>
</dbReference>
<evidence type="ECO:0000313" key="3">
    <source>
        <dbReference type="EMBL" id="CAG8973801.1"/>
    </source>
</evidence>
<keyword evidence="2" id="KW-0812">Transmembrane</keyword>
<evidence type="ECO:0000256" key="2">
    <source>
        <dbReference type="SAM" id="Phobius"/>
    </source>
</evidence>
<sequence length="167" mass="18379">MGWLEAATSAMRIFSYLLLPLNFLYQILLIVLAPLIHLGGYVVSVCLLPVKVLAKFETVYIYLGIAALVGLVTGSILHLSSSALISLLNLTPEPEGKGRSAASVRAAREKRMLEDAWESSVLRDSETGDSSSSARKQTIWLDRGRRGKKQDLLRQTILEEDDDSGDF</sequence>
<keyword evidence="2" id="KW-1133">Transmembrane helix</keyword>
<accession>A0A9N9Q4Z5</accession>
<proteinExistence type="predicted"/>
<dbReference type="AlphaFoldDB" id="A0A9N9Q4Z5"/>
<evidence type="ECO:0000256" key="1">
    <source>
        <dbReference type="SAM" id="MobiDB-lite"/>
    </source>
</evidence>
<gene>
    <name evidence="3" type="ORF">HYALB_00006346</name>
</gene>
<evidence type="ECO:0000313" key="4">
    <source>
        <dbReference type="Proteomes" id="UP000701801"/>
    </source>
</evidence>
<keyword evidence="4" id="KW-1185">Reference proteome</keyword>
<dbReference type="EMBL" id="CAJVRM010000080">
    <property type="protein sequence ID" value="CAG8973801.1"/>
    <property type="molecule type" value="Genomic_DNA"/>
</dbReference>
<name>A0A9N9Q4Z5_9HELO</name>
<protein>
    <submittedName>
        <fullName evidence="3">Uncharacterized protein</fullName>
    </submittedName>
</protein>
<feature type="transmembrane region" description="Helical" evidence="2">
    <location>
        <begin position="60"/>
        <end position="79"/>
    </location>
</feature>
<feature type="transmembrane region" description="Helical" evidence="2">
    <location>
        <begin position="23"/>
        <end position="48"/>
    </location>
</feature>
<organism evidence="3 4">
    <name type="scientific">Hymenoscyphus albidus</name>
    <dbReference type="NCBI Taxonomy" id="595503"/>
    <lineage>
        <taxon>Eukaryota</taxon>
        <taxon>Fungi</taxon>
        <taxon>Dikarya</taxon>
        <taxon>Ascomycota</taxon>
        <taxon>Pezizomycotina</taxon>
        <taxon>Leotiomycetes</taxon>
        <taxon>Helotiales</taxon>
        <taxon>Helotiaceae</taxon>
        <taxon>Hymenoscyphus</taxon>
    </lineage>
</organism>
<reference evidence="3" key="1">
    <citation type="submission" date="2021-07" db="EMBL/GenBank/DDBJ databases">
        <authorList>
            <person name="Durling M."/>
        </authorList>
    </citation>
    <scope>NUCLEOTIDE SEQUENCE</scope>
</reference>
<keyword evidence="2" id="KW-0472">Membrane</keyword>
<comment type="caution">
    <text evidence="3">The sequence shown here is derived from an EMBL/GenBank/DDBJ whole genome shotgun (WGS) entry which is preliminary data.</text>
</comment>
<feature type="region of interest" description="Disordered" evidence="1">
    <location>
        <begin position="117"/>
        <end position="138"/>
    </location>
</feature>
<dbReference type="OrthoDB" id="4502894at2759"/>